<evidence type="ECO:0000313" key="1">
    <source>
        <dbReference type="EMBL" id="EPB84168.1"/>
    </source>
</evidence>
<reference evidence="2" key="1">
    <citation type="submission" date="2013-05" db="EMBL/GenBank/DDBJ databases">
        <title>The Genome sequence of Mucor circinelloides f. circinelloides 1006PhL.</title>
        <authorList>
            <consortium name="The Broad Institute Genomics Platform"/>
            <person name="Cuomo C."/>
            <person name="Earl A."/>
            <person name="Findley K."/>
            <person name="Lee S.C."/>
            <person name="Walker B."/>
            <person name="Young S."/>
            <person name="Zeng Q."/>
            <person name="Gargeya S."/>
            <person name="Fitzgerald M."/>
            <person name="Haas B."/>
            <person name="Abouelleil A."/>
            <person name="Allen A.W."/>
            <person name="Alvarado L."/>
            <person name="Arachchi H.M."/>
            <person name="Berlin A.M."/>
            <person name="Chapman S.B."/>
            <person name="Gainer-Dewar J."/>
            <person name="Goldberg J."/>
            <person name="Griggs A."/>
            <person name="Gujja S."/>
            <person name="Hansen M."/>
            <person name="Howarth C."/>
            <person name="Imamovic A."/>
            <person name="Ireland A."/>
            <person name="Larimer J."/>
            <person name="McCowan C."/>
            <person name="Murphy C."/>
            <person name="Pearson M."/>
            <person name="Poon T.W."/>
            <person name="Priest M."/>
            <person name="Roberts A."/>
            <person name="Saif S."/>
            <person name="Shea T."/>
            <person name="Sisk P."/>
            <person name="Sykes S."/>
            <person name="Wortman J."/>
            <person name="Nusbaum C."/>
            <person name="Birren B."/>
        </authorList>
    </citation>
    <scope>NUCLEOTIDE SEQUENCE [LARGE SCALE GENOMIC DNA]</scope>
    <source>
        <strain evidence="2">1006PhL</strain>
    </source>
</reference>
<organism evidence="1 2">
    <name type="scientific">Mucor circinelloides f. circinelloides (strain 1006PhL)</name>
    <name type="common">Mucormycosis agent</name>
    <name type="synonym">Calyptromyces circinelloides</name>
    <dbReference type="NCBI Taxonomy" id="1220926"/>
    <lineage>
        <taxon>Eukaryota</taxon>
        <taxon>Fungi</taxon>
        <taxon>Fungi incertae sedis</taxon>
        <taxon>Mucoromycota</taxon>
        <taxon>Mucoromycotina</taxon>
        <taxon>Mucoromycetes</taxon>
        <taxon>Mucorales</taxon>
        <taxon>Mucorineae</taxon>
        <taxon>Mucoraceae</taxon>
        <taxon>Mucor</taxon>
    </lineage>
</organism>
<dbReference type="OrthoDB" id="2273311at2759"/>
<protein>
    <submittedName>
        <fullName evidence="1">Uncharacterized protein</fullName>
    </submittedName>
</protein>
<accession>S2JNI4</accession>
<dbReference type="VEuPathDB" id="FungiDB:HMPREF1544_09090"/>
<name>S2JNI4_MUCC1</name>
<keyword evidence="2" id="KW-1185">Reference proteome</keyword>
<dbReference type="InParanoid" id="S2JNI4"/>
<proteinExistence type="predicted"/>
<evidence type="ECO:0000313" key="2">
    <source>
        <dbReference type="Proteomes" id="UP000014254"/>
    </source>
</evidence>
<sequence>MEKLPFLPAVQLWRFWHNTRKVVSENSAGFLKRTAVIRENKSSITKLKDPDTGEICRDQHGTSTIANNVYYITLFTPHPADSITLSTLIQSIPSHLKLSNDQQESLMLPIDIEELLEDSKHTRRLSSPGLLAYYYIDPRSPRGSSVPGFSQCLLWLAHMRFIYDKTPIDRTAILASIRNNARQTINKGQCHSLL</sequence>
<dbReference type="EMBL" id="KE124047">
    <property type="protein sequence ID" value="EPB84168.1"/>
    <property type="molecule type" value="Genomic_DNA"/>
</dbReference>
<dbReference type="Proteomes" id="UP000014254">
    <property type="component" value="Unassembled WGS sequence"/>
</dbReference>
<dbReference type="AlphaFoldDB" id="S2JNI4"/>
<dbReference type="STRING" id="1220926.S2JNI4"/>
<gene>
    <name evidence="1" type="ORF">HMPREF1544_09090</name>
</gene>